<feature type="transmembrane region" description="Helical" evidence="8">
    <location>
        <begin position="286"/>
        <end position="307"/>
    </location>
</feature>
<proteinExistence type="predicted"/>
<name>A0A494V8I0_9ACTN</name>
<feature type="domain" description="ABC transporter" evidence="9">
    <location>
        <begin position="340"/>
        <end position="571"/>
    </location>
</feature>
<comment type="subcellular location">
    <subcellularLocation>
        <location evidence="1">Cell membrane</location>
        <topology evidence="1">Multi-pass membrane protein</topology>
    </subcellularLocation>
</comment>
<dbReference type="InterPro" id="IPR003439">
    <property type="entry name" value="ABC_transporter-like_ATP-bd"/>
</dbReference>
<geneLocation type="plasmid" evidence="11 12">
    <name>p1</name>
</geneLocation>
<keyword evidence="5 8" id="KW-1133">Transmembrane helix</keyword>
<feature type="region of interest" description="Disordered" evidence="7">
    <location>
        <begin position="569"/>
        <end position="593"/>
    </location>
</feature>
<dbReference type="Gene3D" id="3.40.50.300">
    <property type="entry name" value="P-loop containing nucleotide triphosphate hydrolases"/>
    <property type="match status" value="1"/>
</dbReference>
<dbReference type="InterPro" id="IPR003593">
    <property type="entry name" value="AAA+_ATPase"/>
</dbReference>
<protein>
    <submittedName>
        <fullName evidence="11">ABC transporter ATP-binding protein</fullName>
    </submittedName>
</protein>
<dbReference type="GO" id="GO:0005886">
    <property type="term" value="C:plasma membrane"/>
    <property type="evidence" value="ECO:0007669"/>
    <property type="project" value="UniProtKB-SubCell"/>
</dbReference>
<feature type="transmembrane region" description="Helical" evidence="8">
    <location>
        <begin position="256"/>
        <end position="280"/>
    </location>
</feature>
<evidence type="ECO:0000256" key="2">
    <source>
        <dbReference type="ARBA" id="ARBA00022692"/>
    </source>
</evidence>
<evidence type="ECO:0000256" key="5">
    <source>
        <dbReference type="ARBA" id="ARBA00022989"/>
    </source>
</evidence>
<evidence type="ECO:0000256" key="3">
    <source>
        <dbReference type="ARBA" id="ARBA00022741"/>
    </source>
</evidence>
<evidence type="ECO:0000259" key="10">
    <source>
        <dbReference type="PROSITE" id="PS50929"/>
    </source>
</evidence>
<dbReference type="AlphaFoldDB" id="A0A494V8I0"/>
<dbReference type="GO" id="GO:0034040">
    <property type="term" value="F:ATPase-coupled lipid transmembrane transporter activity"/>
    <property type="evidence" value="ECO:0007669"/>
    <property type="project" value="TreeGrafter"/>
</dbReference>
<keyword evidence="4 11" id="KW-0067">ATP-binding</keyword>
<keyword evidence="6 8" id="KW-0472">Membrane</keyword>
<keyword evidence="11" id="KW-0614">Plasmid</keyword>
<organism evidence="11 12">
    <name type="scientific">Streptomyces fungicidicus</name>
    <dbReference type="NCBI Taxonomy" id="68203"/>
    <lineage>
        <taxon>Bacteria</taxon>
        <taxon>Bacillati</taxon>
        <taxon>Actinomycetota</taxon>
        <taxon>Actinomycetes</taxon>
        <taxon>Kitasatosporales</taxon>
        <taxon>Streptomycetaceae</taxon>
        <taxon>Streptomyces</taxon>
    </lineage>
</organism>
<dbReference type="GO" id="GO:0140359">
    <property type="term" value="F:ABC-type transporter activity"/>
    <property type="evidence" value="ECO:0007669"/>
    <property type="project" value="InterPro"/>
</dbReference>
<dbReference type="InterPro" id="IPR039421">
    <property type="entry name" value="Type_1_exporter"/>
</dbReference>
<feature type="compositionally biased region" description="Basic and acidic residues" evidence="7">
    <location>
        <begin position="584"/>
        <end position="593"/>
    </location>
</feature>
<evidence type="ECO:0000256" key="8">
    <source>
        <dbReference type="SAM" id="Phobius"/>
    </source>
</evidence>
<evidence type="ECO:0000256" key="1">
    <source>
        <dbReference type="ARBA" id="ARBA00004651"/>
    </source>
</evidence>
<feature type="transmembrane region" description="Helical" evidence="8">
    <location>
        <begin position="62"/>
        <end position="81"/>
    </location>
</feature>
<dbReference type="PROSITE" id="PS50929">
    <property type="entry name" value="ABC_TM1F"/>
    <property type="match status" value="1"/>
</dbReference>
<dbReference type="SUPFAM" id="SSF90123">
    <property type="entry name" value="ABC transporter transmembrane region"/>
    <property type="match status" value="1"/>
</dbReference>
<dbReference type="GO" id="GO:0005524">
    <property type="term" value="F:ATP binding"/>
    <property type="evidence" value="ECO:0007669"/>
    <property type="project" value="UniProtKB-KW"/>
</dbReference>
<dbReference type="Gene3D" id="1.20.1560.10">
    <property type="entry name" value="ABC transporter type 1, transmembrane domain"/>
    <property type="match status" value="1"/>
</dbReference>
<evidence type="ECO:0000313" key="11">
    <source>
        <dbReference type="EMBL" id="AYL39834.1"/>
    </source>
</evidence>
<evidence type="ECO:0000259" key="9">
    <source>
        <dbReference type="PROSITE" id="PS50893"/>
    </source>
</evidence>
<keyword evidence="12" id="KW-1185">Reference proteome</keyword>
<dbReference type="RefSeq" id="WP_121548784.1">
    <property type="nucleotide sequence ID" value="NZ_CP023408.1"/>
</dbReference>
<dbReference type="InterPro" id="IPR036640">
    <property type="entry name" value="ABC1_TM_sf"/>
</dbReference>
<evidence type="ECO:0000256" key="4">
    <source>
        <dbReference type="ARBA" id="ARBA00022840"/>
    </source>
</evidence>
<dbReference type="SUPFAM" id="SSF52540">
    <property type="entry name" value="P-loop containing nucleoside triphosphate hydrolases"/>
    <property type="match status" value="1"/>
</dbReference>
<dbReference type="PROSITE" id="PS50893">
    <property type="entry name" value="ABC_TRANSPORTER_2"/>
    <property type="match status" value="1"/>
</dbReference>
<dbReference type="PANTHER" id="PTHR24221">
    <property type="entry name" value="ATP-BINDING CASSETTE SUB-FAMILY B"/>
    <property type="match status" value="1"/>
</dbReference>
<sequence length="593" mass="60873">MVTTGIRVRREGGARDGADGAGPGRTPEVLVLLCSVGAAVTTVAQPFVLGRTLDLLLRGGDGAAGRWLALSVALLLGELLLDSLTSLFTGRCTAHWTAFLRSRAFDGLLRAVPEGARPLAPGDVGTRLTLNAADAGGAPAARAALAASVVTPVGALAALALVDVWVAACVLAGLPALALVLRSFARDTGASVAAYQRTQSELASRLLEALEGAATIAAAGTVGRERARVLEPLDRLAALGRQVWALHGRALARSGVLVPLLTLAATAVGGLRLAAGALSVGELLAVFRYAQLTAGVGGAASLLGALVRGREARKRTLALARLPALVHGTESLPPAGPGVLELCGVRVVRDGRQVLCADGVRVPGGATAAVVGRSGAGKSVLAAVAGRLIDPDEGHVLLDGVRLDRLTREALRTEVAYAFERPAPAEGTVAEAVAAGPRRVSPGQVREACRAAGADGFVRRLPGGYDTPLPEAPLSGGEHQRLGLARAFAHAGRLLIMDDATSSLDTATEHEVDRALRHSVRPGTRLVVAHRPSVAARADLVIWLEDGGVRAVAPHRRLWEEADYRAVFGAGGTPPGAPRAGTARRPEPEEARP</sequence>
<dbReference type="Pfam" id="PF00664">
    <property type="entry name" value="ABC_membrane"/>
    <property type="match status" value="1"/>
</dbReference>
<dbReference type="PANTHER" id="PTHR24221:SF654">
    <property type="entry name" value="ATP-BINDING CASSETTE SUB-FAMILY B MEMBER 6"/>
    <property type="match status" value="1"/>
</dbReference>
<dbReference type="KEGG" id="sfug:CNQ36_30675"/>
<accession>A0A494V8I0</accession>
<keyword evidence="3" id="KW-0547">Nucleotide-binding</keyword>
<evidence type="ECO:0000256" key="6">
    <source>
        <dbReference type="ARBA" id="ARBA00023136"/>
    </source>
</evidence>
<feature type="transmembrane region" description="Helical" evidence="8">
    <location>
        <begin position="155"/>
        <end position="181"/>
    </location>
</feature>
<dbReference type="InterPro" id="IPR027417">
    <property type="entry name" value="P-loop_NTPase"/>
</dbReference>
<evidence type="ECO:0000313" key="12">
    <source>
        <dbReference type="Proteomes" id="UP000282170"/>
    </source>
</evidence>
<evidence type="ECO:0000256" key="7">
    <source>
        <dbReference type="SAM" id="MobiDB-lite"/>
    </source>
</evidence>
<dbReference type="Proteomes" id="UP000282170">
    <property type="component" value="Plasmid p1"/>
</dbReference>
<gene>
    <name evidence="11" type="ORF">CNQ36_30675</name>
</gene>
<dbReference type="EMBL" id="CP023408">
    <property type="protein sequence ID" value="AYL39834.1"/>
    <property type="molecule type" value="Genomic_DNA"/>
</dbReference>
<reference evidence="11 12" key="1">
    <citation type="submission" date="2017-09" db="EMBL/GenBank/DDBJ databases">
        <authorList>
            <person name="Zhang H."/>
            <person name="Hu S."/>
            <person name="Xu J."/>
            <person name="He Z."/>
        </authorList>
    </citation>
    <scope>NUCLEOTIDE SEQUENCE [LARGE SCALE GENOMIC DNA]</scope>
    <source>
        <strain evidence="11 12">TXX3120</strain>
        <plasmid evidence="11 12">p1</plasmid>
    </source>
</reference>
<dbReference type="Pfam" id="PF00005">
    <property type="entry name" value="ABC_tran"/>
    <property type="match status" value="1"/>
</dbReference>
<feature type="domain" description="ABC transmembrane type-1" evidence="10">
    <location>
        <begin position="29"/>
        <end position="308"/>
    </location>
</feature>
<dbReference type="SMART" id="SM00382">
    <property type="entry name" value="AAA"/>
    <property type="match status" value="1"/>
</dbReference>
<dbReference type="InterPro" id="IPR011527">
    <property type="entry name" value="ABC1_TM_dom"/>
</dbReference>
<keyword evidence="2 8" id="KW-0812">Transmembrane</keyword>
<dbReference type="GO" id="GO:0016887">
    <property type="term" value="F:ATP hydrolysis activity"/>
    <property type="evidence" value="ECO:0007669"/>
    <property type="project" value="InterPro"/>
</dbReference>